<dbReference type="EMBL" id="JBHFFA010000002">
    <property type="protein sequence ID" value="KAL2642729.1"/>
    <property type="molecule type" value="Genomic_DNA"/>
</dbReference>
<gene>
    <name evidence="1" type="ORF">R1flu_010316</name>
</gene>
<organism evidence="1 2">
    <name type="scientific">Riccia fluitans</name>
    <dbReference type="NCBI Taxonomy" id="41844"/>
    <lineage>
        <taxon>Eukaryota</taxon>
        <taxon>Viridiplantae</taxon>
        <taxon>Streptophyta</taxon>
        <taxon>Embryophyta</taxon>
        <taxon>Marchantiophyta</taxon>
        <taxon>Marchantiopsida</taxon>
        <taxon>Marchantiidae</taxon>
        <taxon>Marchantiales</taxon>
        <taxon>Ricciaceae</taxon>
        <taxon>Riccia</taxon>
    </lineage>
</organism>
<protein>
    <submittedName>
        <fullName evidence="1">Uncharacterized protein</fullName>
    </submittedName>
</protein>
<reference evidence="1 2" key="1">
    <citation type="submission" date="2024-09" db="EMBL/GenBank/DDBJ databases">
        <title>Chromosome-scale assembly of Riccia fluitans.</title>
        <authorList>
            <person name="Paukszto L."/>
            <person name="Sawicki J."/>
            <person name="Karawczyk K."/>
            <person name="Piernik-Szablinska J."/>
            <person name="Szczecinska M."/>
            <person name="Mazdziarz M."/>
        </authorList>
    </citation>
    <scope>NUCLEOTIDE SEQUENCE [LARGE SCALE GENOMIC DNA]</scope>
    <source>
        <strain evidence="1">Rf_01</strain>
        <tissue evidence="1">Aerial parts of the thallus</tissue>
    </source>
</reference>
<accession>A0ABD1Z5Q9</accession>
<evidence type="ECO:0000313" key="2">
    <source>
        <dbReference type="Proteomes" id="UP001605036"/>
    </source>
</evidence>
<keyword evidence="2" id="KW-1185">Reference proteome</keyword>
<sequence>MLNRQAARRSPSEAASCNLRQMENQEGARPHGGMGRGPSLGCSISSGRSGLPIGGGSAEISISLLHFQRGIGATGRALARQWCRFFVPHTSACYVEEEVVYILVPSLAHRAAAVSEAKSLCLGGRVKSLPQHSPNKGSVLGVDLRMPDEFPSLIPAPTSRAVDFSRSQSSRPEYPPG</sequence>
<comment type="caution">
    <text evidence="1">The sequence shown here is derived from an EMBL/GenBank/DDBJ whole genome shotgun (WGS) entry which is preliminary data.</text>
</comment>
<evidence type="ECO:0000313" key="1">
    <source>
        <dbReference type="EMBL" id="KAL2642729.1"/>
    </source>
</evidence>
<dbReference type="AlphaFoldDB" id="A0ABD1Z5Q9"/>
<proteinExistence type="predicted"/>
<name>A0ABD1Z5Q9_9MARC</name>
<dbReference type="Proteomes" id="UP001605036">
    <property type="component" value="Unassembled WGS sequence"/>
</dbReference>